<reference evidence="2 3" key="1">
    <citation type="submission" date="2016-10" db="EMBL/GenBank/DDBJ databases">
        <authorList>
            <person name="de Groot N.N."/>
        </authorList>
    </citation>
    <scope>NUCLEOTIDE SEQUENCE [LARGE SCALE GENOMIC DNA]</scope>
    <source>
        <strain evidence="2 3">CGMCC 1.9156</strain>
    </source>
</reference>
<protein>
    <submittedName>
        <fullName evidence="2">Putative signal transducing protein</fullName>
    </submittedName>
</protein>
<dbReference type="RefSeq" id="WP_093921502.1">
    <property type="nucleotide sequence ID" value="NZ_FONW01000015.1"/>
</dbReference>
<dbReference type="InterPro" id="IPR018551">
    <property type="entry name" value="DUF2007"/>
</dbReference>
<evidence type="ECO:0000259" key="1">
    <source>
        <dbReference type="Pfam" id="PF09413"/>
    </source>
</evidence>
<sequence>MINTAKTFVIYSGNPINAEAVSMLLNEHGIINFLNNRLLGSLAPWQVSSGGFAPVEVIINETDKEEARKLLEEFHPLC</sequence>
<accession>A0A1I2LB97</accession>
<dbReference type="Proteomes" id="UP000198964">
    <property type="component" value="Unassembled WGS sequence"/>
</dbReference>
<evidence type="ECO:0000313" key="2">
    <source>
        <dbReference type="EMBL" id="SFF76672.1"/>
    </source>
</evidence>
<organism evidence="2 3">
    <name type="scientific">Sunxiuqinia elliptica</name>
    <dbReference type="NCBI Taxonomy" id="655355"/>
    <lineage>
        <taxon>Bacteria</taxon>
        <taxon>Pseudomonadati</taxon>
        <taxon>Bacteroidota</taxon>
        <taxon>Bacteroidia</taxon>
        <taxon>Marinilabiliales</taxon>
        <taxon>Prolixibacteraceae</taxon>
        <taxon>Sunxiuqinia</taxon>
    </lineage>
</organism>
<evidence type="ECO:0000313" key="3">
    <source>
        <dbReference type="Proteomes" id="UP000198964"/>
    </source>
</evidence>
<dbReference type="Pfam" id="PF09413">
    <property type="entry name" value="DUF2007"/>
    <property type="match status" value="1"/>
</dbReference>
<keyword evidence="3" id="KW-1185">Reference proteome</keyword>
<dbReference type="EMBL" id="FONW01000015">
    <property type="protein sequence ID" value="SFF76672.1"/>
    <property type="molecule type" value="Genomic_DNA"/>
</dbReference>
<feature type="domain" description="DUF2007" evidence="1">
    <location>
        <begin position="11"/>
        <end position="74"/>
    </location>
</feature>
<proteinExistence type="predicted"/>
<gene>
    <name evidence="2" type="ORF">SAMN05216283_11571</name>
</gene>
<dbReference type="AlphaFoldDB" id="A0A1I2LB97"/>
<name>A0A1I2LB97_9BACT</name>